<keyword evidence="1" id="KW-1133">Transmembrane helix</keyword>
<comment type="caution">
    <text evidence="2">The sequence shown here is derived from an EMBL/GenBank/DDBJ whole genome shotgun (WGS) entry which is preliminary data.</text>
</comment>
<keyword evidence="1" id="KW-0812">Transmembrane</keyword>
<accession>W1Y6H0</accession>
<evidence type="ECO:0000313" key="2">
    <source>
        <dbReference type="EMBL" id="ETJ37255.1"/>
    </source>
</evidence>
<keyword evidence="1" id="KW-0472">Membrane</keyword>
<evidence type="ECO:0000256" key="1">
    <source>
        <dbReference type="SAM" id="Phobius"/>
    </source>
</evidence>
<feature type="transmembrane region" description="Helical" evidence="1">
    <location>
        <begin position="6"/>
        <end position="27"/>
    </location>
</feature>
<dbReference type="EMBL" id="AZMM01008520">
    <property type="protein sequence ID" value="ETJ37255.1"/>
    <property type="molecule type" value="Genomic_DNA"/>
</dbReference>
<sequence>ILVLLLLSSNIYGVVGMIVAVPTYSILKEISKFLVRLYEKHKEVQEVGEK</sequence>
<name>W1Y6H0_9ZZZZ</name>
<feature type="non-terminal residue" evidence="2">
    <location>
        <position position="1"/>
    </location>
</feature>
<gene>
    <name evidence="2" type="ORF">Q604_UNBC08520G0001</name>
</gene>
<dbReference type="AlphaFoldDB" id="W1Y6H0"/>
<protein>
    <submittedName>
        <fullName evidence="2">Membrane protein</fullName>
    </submittedName>
</protein>
<proteinExistence type="predicted"/>
<reference evidence="2" key="1">
    <citation type="submission" date="2013-12" db="EMBL/GenBank/DDBJ databases">
        <title>A Varibaculum cambriense genome reconstructed from a premature infant gut community with otherwise low bacterial novelty that shifts toward anaerobic metabolism during the third week of life.</title>
        <authorList>
            <person name="Brown C.T."/>
            <person name="Sharon I."/>
            <person name="Thomas B.C."/>
            <person name="Castelle C.J."/>
            <person name="Morowitz M.J."/>
            <person name="Banfield J.F."/>
        </authorList>
    </citation>
    <scope>NUCLEOTIDE SEQUENCE</scope>
</reference>
<organism evidence="2">
    <name type="scientific">human gut metagenome</name>
    <dbReference type="NCBI Taxonomy" id="408170"/>
    <lineage>
        <taxon>unclassified sequences</taxon>
        <taxon>metagenomes</taxon>
        <taxon>organismal metagenomes</taxon>
    </lineage>
</organism>